<dbReference type="InterPro" id="IPR007372">
    <property type="entry name" value="Lipid/polyisoprenoid-bd_YceI"/>
</dbReference>
<dbReference type="InterPro" id="IPR016174">
    <property type="entry name" value="Di-haem_cyt_TM"/>
</dbReference>
<dbReference type="SMART" id="SM00867">
    <property type="entry name" value="YceI"/>
    <property type="match status" value="1"/>
</dbReference>
<dbReference type="RefSeq" id="WP_015343298.1">
    <property type="nucleotide sequence ID" value="NZ_JAADZA010000009.1"/>
</dbReference>
<evidence type="ECO:0000256" key="10">
    <source>
        <dbReference type="ARBA" id="ARBA00023004"/>
    </source>
</evidence>
<dbReference type="InterPro" id="IPR052168">
    <property type="entry name" value="Cytochrome_b561_oxidase"/>
</dbReference>
<keyword evidence="6 13" id="KW-0812">Transmembrane</keyword>
<dbReference type="InterPro" id="IPR011577">
    <property type="entry name" value="Cyt_b561_bac/Ni-Hgenase"/>
</dbReference>
<dbReference type="Proteomes" id="UP000471190">
    <property type="component" value="Unassembled WGS sequence"/>
</dbReference>
<feature type="domain" description="Lipid/polyisoprenoid-binding YceI-like" evidence="14">
    <location>
        <begin position="281"/>
        <end position="441"/>
    </location>
</feature>
<dbReference type="GO" id="GO:0022904">
    <property type="term" value="P:respiratory electron transport chain"/>
    <property type="evidence" value="ECO:0007669"/>
    <property type="project" value="InterPro"/>
</dbReference>
<dbReference type="Pfam" id="PF04264">
    <property type="entry name" value="YceI"/>
    <property type="match status" value="1"/>
</dbReference>
<dbReference type="AlphaFoldDB" id="A0A6P1C9C4"/>
<evidence type="ECO:0000256" key="11">
    <source>
        <dbReference type="ARBA" id="ARBA00023136"/>
    </source>
</evidence>
<name>A0A6P1C9C4_RHITR</name>
<evidence type="ECO:0000256" key="5">
    <source>
        <dbReference type="ARBA" id="ARBA00022617"/>
    </source>
</evidence>
<reference evidence="16 17" key="1">
    <citation type="submission" date="2020-02" db="EMBL/GenBank/DDBJ databases">
        <title>Draft genome sequence of Rhizobium tropici.</title>
        <authorList>
            <person name="Khayi S."/>
            <person name="Jemo M."/>
        </authorList>
    </citation>
    <scope>NUCLEOTIDE SEQUENCE [LARGE SCALE GENOMIC DNA]</scope>
    <source>
        <strain evidence="16 17">A12</strain>
    </source>
</reference>
<dbReference type="EMBL" id="JAADZA010000009">
    <property type="protein sequence ID" value="NEV11504.1"/>
    <property type="molecule type" value="Genomic_DNA"/>
</dbReference>
<evidence type="ECO:0000256" key="6">
    <source>
        <dbReference type="ARBA" id="ARBA00022692"/>
    </source>
</evidence>
<feature type="transmembrane region" description="Helical" evidence="13">
    <location>
        <begin position="160"/>
        <end position="184"/>
    </location>
</feature>
<feature type="transmembrane region" description="Helical" evidence="13">
    <location>
        <begin position="20"/>
        <end position="45"/>
    </location>
</feature>
<evidence type="ECO:0000256" key="13">
    <source>
        <dbReference type="SAM" id="Phobius"/>
    </source>
</evidence>
<keyword evidence="8" id="KW-0249">Electron transport</keyword>
<comment type="similarity">
    <text evidence="12">Belongs to the cytochrome b561 family.</text>
</comment>
<dbReference type="EMBL" id="JACHBF010000010">
    <property type="protein sequence ID" value="MBB6493298.1"/>
    <property type="molecule type" value="Genomic_DNA"/>
</dbReference>
<comment type="subcellular location">
    <subcellularLocation>
        <location evidence="2">Cell membrane</location>
        <topology evidence="2">Multi-pass membrane protein</topology>
    </subcellularLocation>
</comment>
<dbReference type="Gene3D" id="2.40.128.110">
    <property type="entry name" value="Lipid/polyisoprenoid-binding, YceI-like"/>
    <property type="match status" value="1"/>
</dbReference>
<gene>
    <name evidence="15" type="ORF">GGD45_003724</name>
    <name evidence="16" type="ORF">GXW80_10915</name>
</gene>
<evidence type="ECO:0000256" key="9">
    <source>
        <dbReference type="ARBA" id="ARBA00022989"/>
    </source>
</evidence>
<dbReference type="GO" id="GO:0046872">
    <property type="term" value="F:metal ion binding"/>
    <property type="evidence" value="ECO:0007669"/>
    <property type="project" value="UniProtKB-KW"/>
</dbReference>
<evidence type="ECO:0000313" key="15">
    <source>
        <dbReference type="EMBL" id="MBB6493298.1"/>
    </source>
</evidence>
<feature type="transmembrane region" description="Helical" evidence="13">
    <location>
        <begin position="66"/>
        <end position="84"/>
    </location>
</feature>
<reference evidence="15 18" key="2">
    <citation type="submission" date="2020-08" db="EMBL/GenBank/DDBJ databases">
        <title>Genomic Encyclopedia of Type Strains, Phase IV (KMG-V): Genome sequencing to study the core and pangenomes of soil and plant-associated prokaryotes.</title>
        <authorList>
            <person name="Whitman W."/>
        </authorList>
    </citation>
    <scope>NUCLEOTIDE SEQUENCE [LARGE SCALE GENOMIC DNA]</scope>
    <source>
        <strain evidence="15 18">SEMIA 4059</strain>
    </source>
</reference>
<feature type="transmembrane region" description="Helical" evidence="13">
    <location>
        <begin position="104"/>
        <end position="124"/>
    </location>
</feature>
<dbReference type="Pfam" id="PF01292">
    <property type="entry name" value="Ni_hydr_CYTB"/>
    <property type="match status" value="1"/>
</dbReference>
<dbReference type="SUPFAM" id="SSF81342">
    <property type="entry name" value="Transmembrane di-heme cytochromes"/>
    <property type="match status" value="1"/>
</dbReference>
<sequence length="443" mass="47323">MNIHSSAQVRPAPKTIKRYSAIAIILHWATALLVISMIPMGWWMVRAISKPGTQQLAYQLFQAHKSIGFAILVLTLLRIVWRLAHPVPALPAGMKGWERILARATHVAFYGLLLAIPLTGWVYISAGWAIGTDRPLLVATSWFGLFTIPDLPGLEGLRALAFGVMGAHAYMAYGGAVLICLHMAAALKHHVIDRDGVLAQMLPFLRGKEHEGQHAPPGKVLLPHSAGLALVLLVGLVGGWLHLPGPHAEPTPAATETAARAAVPVPAATTAMPAIGGNATAWTVDKAASGITFSGSHAGKPFSGRFDEWTGDIRFDPADLAGSKAVIVIDTVSAKTGDATQESSLKNGEWLNTARFPEARFETKSFRSLGGDRYEAAGSLTIKKVTVPITLPFTYKMQGDKAAVEGNVKLERAALDLGMFSDPAAEWVSKIIEVKIAVTATKQ</sequence>
<keyword evidence="3" id="KW-0813">Transport</keyword>
<evidence type="ECO:0000313" key="18">
    <source>
        <dbReference type="Proteomes" id="UP000526625"/>
    </source>
</evidence>
<dbReference type="GO" id="GO:0009055">
    <property type="term" value="F:electron transfer activity"/>
    <property type="evidence" value="ECO:0007669"/>
    <property type="project" value="InterPro"/>
</dbReference>
<dbReference type="GO" id="GO:0020037">
    <property type="term" value="F:heme binding"/>
    <property type="evidence" value="ECO:0007669"/>
    <property type="project" value="TreeGrafter"/>
</dbReference>
<comment type="cofactor">
    <cofactor evidence="1">
        <name>heme b</name>
        <dbReference type="ChEBI" id="CHEBI:60344"/>
    </cofactor>
</comment>
<evidence type="ECO:0000256" key="12">
    <source>
        <dbReference type="ARBA" id="ARBA00037975"/>
    </source>
</evidence>
<dbReference type="SUPFAM" id="SSF101874">
    <property type="entry name" value="YceI-like"/>
    <property type="match status" value="1"/>
</dbReference>
<evidence type="ECO:0000256" key="3">
    <source>
        <dbReference type="ARBA" id="ARBA00022448"/>
    </source>
</evidence>
<keyword evidence="5" id="KW-0349">Heme</keyword>
<dbReference type="Gene3D" id="1.20.950.20">
    <property type="entry name" value="Transmembrane di-heme cytochromes, Chain C"/>
    <property type="match status" value="1"/>
</dbReference>
<comment type="caution">
    <text evidence="16">The sequence shown here is derived from an EMBL/GenBank/DDBJ whole genome shotgun (WGS) entry which is preliminary data.</text>
</comment>
<organism evidence="16 17">
    <name type="scientific">Rhizobium tropici</name>
    <dbReference type="NCBI Taxonomy" id="398"/>
    <lineage>
        <taxon>Bacteria</taxon>
        <taxon>Pseudomonadati</taxon>
        <taxon>Pseudomonadota</taxon>
        <taxon>Alphaproteobacteria</taxon>
        <taxon>Hyphomicrobiales</taxon>
        <taxon>Rhizobiaceae</taxon>
        <taxon>Rhizobium/Agrobacterium group</taxon>
        <taxon>Rhizobium</taxon>
    </lineage>
</organism>
<keyword evidence="11 13" id="KW-0472">Membrane</keyword>
<keyword evidence="9 13" id="KW-1133">Transmembrane helix</keyword>
<feature type="transmembrane region" description="Helical" evidence="13">
    <location>
        <begin position="220"/>
        <end position="243"/>
    </location>
</feature>
<evidence type="ECO:0000256" key="2">
    <source>
        <dbReference type="ARBA" id="ARBA00004651"/>
    </source>
</evidence>
<accession>A0A6P1C9C4</accession>
<keyword evidence="18" id="KW-1185">Reference proteome</keyword>
<keyword evidence="7" id="KW-0479">Metal-binding</keyword>
<dbReference type="PANTHER" id="PTHR30529">
    <property type="entry name" value="CYTOCHROME B561"/>
    <property type="match status" value="1"/>
</dbReference>
<dbReference type="Proteomes" id="UP000526625">
    <property type="component" value="Unassembled WGS sequence"/>
</dbReference>
<evidence type="ECO:0000256" key="4">
    <source>
        <dbReference type="ARBA" id="ARBA00022475"/>
    </source>
</evidence>
<evidence type="ECO:0000313" key="17">
    <source>
        <dbReference type="Proteomes" id="UP000471190"/>
    </source>
</evidence>
<evidence type="ECO:0000256" key="8">
    <source>
        <dbReference type="ARBA" id="ARBA00022982"/>
    </source>
</evidence>
<dbReference type="GO" id="GO:0005886">
    <property type="term" value="C:plasma membrane"/>
    <property type="evidence" value="ECO:0007669"/>
    <property type="project" value="UniProtKB-SubCell"/>
</dbReference>
<protein>
    <submittedName>
        <fullName evidence="15">Cytochrome b561</fullName>
    </submittedName>
    <submittedName>
        <fullName evidence="16">Hydrogenase</fullName>
    </submittedName>
</protein>
<evidence type="ECO:0000256" key="1">
    <source>
        <dbReference type="ARBA" id="ARBA00001970"/>
    </source>
</evidence>
<dbReference type="PANTHER" id="PTHR30529:SF1">
    <property type="entry name" value="CYTOCHROME B561 HOMOLOG 2"/>
    <property type="match status" value="1"/>
</dbReference>
<evidence type="ECO:0000259" key="14">
    <source>
        <dbReference type="SMART" id="SM00867"/>
    </source>
</evidence>
<keyword evidence="10" id="KW-0408">Iron</keyword>
<keyword evidence="4" id="KW-1003">Cell membrane</keyword>
<evidence type="ECO:0000256" key="7">
    <source>
        <dbReference type="ARBA" id="ARBA00022723"/>
    </source>
</evidence>
<evidence type="ECO:0000313" key="16">
    <source>
        <dbReference type="EMBL" id="NEV11504.1"/>
    </source>
</evidence>
<proteinExistence type="inferred from homology"/>
<dbReference type="InterPro" id="IPR036761">
    <property type="entry name" value="TTHA0802/YceI-like_sf"/>
</dbReference>